<keyword evidence="7" id="KW-0449">Lipoprotein</keyword>
<evidence type="ECO:0000256" key="3">
    <source>
        <dbReference type="ARBA" id="ARBA00022544"/>
    </source>
</evidence>
<dbReference type="Proteomes" id="UP000602284">
    <property type="component" value="Unassembled WGS sequence"/>
</dbReference>
<sequence length="387" mass="43607">MKRKRLGLMTLLSVVLLTGCWDRREINDVGFAMATAMDRQSNGKFLFTVQVAVPTALSQSARGMSNQGTEPVMMVQAEGEDFTNLTWDLQKQMSRQLNTSHRRVLAVGEDMAKYGLQDLLDELSRSPANRLRTYLIVARGRQARDLLNITYPIEAYPSEAIREMEKMGLGTGSTLRDFFIEATQPGSQPVVTSYKLSDKKPRLFQTEGIAVFRDLKLVGFVEGDGVQGLLMLKDKFKQGTVTLKIPSGGEHFLTVQLKKVHPTAKVELQRGKPVVSYHIKAEGVVVHNTTRLDLMNPKYIEELNRALSDKIVLDIQDAIHQLQKYKSDGIASGTEIYRHYPDEWEKLKKNWPDVFAKQKFAVTVEAQVRQIGMLGPQLELPSSEVVR</sequence>
<proteinExistence type="inferred from homology"/>
<keyword evidence="4" id="KW-0732">Signal</keyword>
<dbReference type="Pfam" id="PF05504">
    <property type="entry name" value="Spore_GerAC"/>
    <property type="match status" value="1"/>
</dbReference>
<dbReference type="InterPro" id="IPR057336">
    <property type="entry name" value="GerAC_N"/>
</dbReference>
<dbReference type="PANTHER" id="PTHR35789">
    <property type="entry name" value="SPORE GERMINATION PROTEIN B3"/>
    <property type="match status" value="1"/>
</dbReference>
<evidence type="ECO:0000313" key="11">
    <source>
        <dbReference type="Proteomes" id="UP000602284"/>
    </source>
</evidence>
<keyword evidence="6" id="KW-0564">Palmitate</keyword>
<dbReference type="InterPro" id="IPR038501">
    <property type="entry name" value="Spore_GerAC_C_sf"/>
</dbReference>
<keyword evidence="5" id="KW-0472">Membrane</keyword>
<feature type="domain" description="Spore germination protein N-terminal" evidence="9">
    <location>
        <begin position="22"/>
        <end position="192"/>
    </location>
</feature>
<evidence type="ECO:0000259" key="9">
    <source>
        <dbReference type="Pfam" id="PF25198"/>
    </source>
</evidence>
<evidence type="ECO:0000259" key="8">
    <source>
        <dbReference type="Pfam" id="PF05504"/>
    </source>
</evidence>
<dbReference type="PROSITE" id="PS51257">
    <property type="entry name" value="PROKAR_LIPOPROTEIN"/>
    <property type="match status" value="1"/>
</dbReference>
<dbReference type="PANTHER" id="PTHR35789:SF1">
    <property type="entry name" value="SPORE GERMINATION PROTEIN B3"/>
    <property type="match status" value="1"/>
</dbReference>
<protein>
    <submittedName>
        <fullName evidence="10">Ger(X)C family spore germination protein</fullName>
    </submittedName>
</protein>
<accession>A0ABS1J8L0</accession>
<comment type="caution">
    <text evidence="10">The sequence shown here is derived from an EMBL/GenBank/DDBJ whole genome shotgun (WGS) entry which is preliminary data.</text>
</comment>
<evidence type="ECO:0000256" key="5">
    <source>
        <dbReference type="ARBA" id="ARBA00023136"/>
    </source>
</evidence>
<dbReference type="InterPro" id="IPR046953">
    <property type="entry name" value="Spore_GerAC-like_C"/>
</dbReference>
<evidence type="ECO:0000256" key="7">
    <source>
        <dbReference type="ARBA" id="ARBA00023288"/>
    </source>
</evidence>
<dbReference type="Gene3D" id="3.30.300.210">
    <property type="entry name" value="Nutrient germinant receptor protein C, domain 3"/>
    <property type="match status" value="1"/>
</dbReference>
<keyword evidence="11" id="KW-1185">Reference proteome</keyword>
<evidence type="ECO:0000256" key="6">
    <source>
        <dbReference type="ARBA" id="ARBA00023139"/>
    </source>
</evidence>
<keyword evidence="3" id="KW-0309">Germination</keyword>
<organism evidence="10 11">
    <name type="scientific">Tumebacillus amylolyticus</name>
    <dbReference type="NCBI Taxonomy" id="2801339"/>
    <lineage>
        <taxon>Bacteria</taxon>
        <taxon>Bacillati</taxon>
        <taxon>Bacillota</taxon>
        <taxon>Bacilli</taxon>
        <taxon>Bacillales</taxon>
        <taxon>Alicyclobacillaceae</taxon>
        <taxon>Tumebacillus</taxon>
    </lineage>
</organism>
<comment type="subcellular location">
    <subcellularLocation>
        <location evidence="1">Membrane</location>
        <topology evidence="1">Lipid-anchor</topology>
    </subcellularLocation>
</comment>
<dbReference type="Pfam" id="PF25198">
    <property type="entry name" value="Spore_GerAC_N"/>
    <property type="match status" value="1"/>
</dbReference>
<dbReference type="RefSeq" id="WP_201633394.1">
    <property type="nucleotide sequence ID" value="NZ_JAEQNB010000002.1"/>
</dbReference>
<evidence type="ECO:0000256" key="1">
    <source>
        <dbReference type="ARBA" id="ARBA00004635"/>
    </source>
</evidence>
<dbReference type="InterPro" id="IPR008844">
    <property type="entry name" value="Spore_GerAC-like"/>
</dbReference>
<comment type="similarity">
    <text evidence="2">Belongs to the GerABKC lipoprotein family.</text>
</comment>
<evidence type="ECO:0000313" key="10">
    <source>
        <dbReference type="EMBL" id="MBL0386605.1"/>
    </source>
</evidence>
<reference evidence="10 11" key="1">
    <citation type="submission" date="2021-01" db="EMBL/GenBank/DDBJ databases">
        <title>Tumebacillus sp. strain ITR2 16S ribosomal RNA gene Genome sequencing and assembly.</title>
        <authorList>
            <person name="Kang M."/>
        </authorList>
    </citation>
    <scope>NUCLEOTIDE SEQUENCE [LARGE SCALE GENOMIC DNA]</scope>
    <source>
        <strain evidence="10 11">ITR2</strain>
    </source>
</reference>
<feature type="domain" description="Spore germination GerAC-like C-terminal" evidence="8">
    <location>
        <begin position="207"/>
        <end position="372"/>
    </location>
</feature>
<gene>
    <name evidence="10" type="ORF">JJB07_08075</name>
</gene>
<evidence type="ECO:0000256" key="2">
    <source>
        <dbReference type="ARBA" id="ARBA00007886"/>
    </source>
</evidence>
<dbReference type="NCBIfam" id="TIGR02887">
    <property type="entry name" value="spore_ger_x_C"/>
    <property type="match status" value="1"/>
</dbReference>
<name>A0ABS1J8L0_9BACL</name>
<evidence type="ECO:0000256" key="4">
    <source>
        <dbReference type="ARBA" id="ARBA00022729"/>
    </source>
</evidence>
<dbReference type="EMBL" id="JAEQNB010000002">
    <property type="protein sequence ID" value="MBL0386605.1"/>
    <property type="molecule type" value="Genomic_DNA"/>
</dbReference>